<reference evidence="1 2" key="1">
    <citation type="submission" date="2019-07" db="EMBL/GenBank/DDBJ databases">
        <title>Sphingomonas AE3 Genome sequencing and assembly.</title>
        <authorList>
            <person name="Kim H."/>
        </authorList>
    </citation>
    <scope>NUCLEOTIDE SEQUENCE [LARGE SCALE GENOMIC DNA]</scope>
    <source>
        <strain evidence="1 2">AE3</strain>
    </source>
</reference>
<keyword evidence="2" id="KW-1185">Reference proteome</keyword>
<proteinExistence type="predicted"/>
<dbReference type="OrthoDB" id="7203965at2"/>
<dbReference type="EMBL" id="CP041659">
    <property type="protein sequence ID" value="QDP18692.1"/>
    <property type="molecule type" value="Genomic_DNA"/>
</dbReference>
<name>A0A516IP53_9SPHN</name>
<organism evidence="1 2">
    <name type="scientific">Sphingomonas xanthus</name>
    <dbReference type="NCBI Taxonomy" id="2594473"/>
    <lineage>
        <taxon>Bacteria</taxon>
        <taxon>Pseudomonadati</taxon>
        <taxon>Pseudomonadota</taxon>
        <taxon>Alphaproteobacteria</taxon>
        <taxon>Sphingomonadales</taxon>
        <taxon>Sphingomonadaceae</taxon>
        <taxon>Sphingomonas</taxon>
    </lineage>
</organism>
<evidence type="ECO:0000313" key="2">
    <source>
        <dbReference type="Proteomes" id="UP000321857"/>
    </source>
</evidence>
<gene>
    <name evidence="1" type="ORF">FMM02_01195</name>
</gene>
<protein>
    <submittedName>
        <fullName evidence="1">Uncharacterized protein</fullName>
    </submittedName>
</protein>
<dbReference type="AlphaFoldDB" id="A0A516IP53"/>
<dbReference type="Proteomes" id="UP000321857">
    <property type="component" value="Chromosome"/>
</dbReference>
<dbReference type="KEGG" id="sxa:FMM02_01195"/>
<accession>A0A516IP53</accession>
<evidence type="ECO:0000313" key="1">
    <source>
        <dbReference type="EMBL" id="QDP18692.1"/>
    </source>
</evidence>
<sequence>MKEPIRLIDLSGVREIEAALHIPGRQILPQFDDLEDRIDEVSRRIFGLSRSETEYRFRHPHAWDDQLDRVRWDSSEDYEKWELNFELDPWSDGDEDYWEANGWDIWHDDGSELRVFPYLYRQIICVIEQLLPEARLSITGNDPNPERDAEDWGRHIQGEACRFQQRKPPS</sequence>